<name>A0AA45C573_9BACT</name>
<dbReference type="RefSeq" id="WP_109606042.1">
    <property type="nucleotide sequence ID" value="NZ_QGGI01000020.1"/>
</dbReference>
<dbReference type="AlphaFoldDB" id="A0AA45C573"/>
<keyword evidence="2" id="KW-1185">Reference proteome</keyword>
<protein>
    <submittedName>
        <fullName evidence="1">Uncharacterized protein</fullName>
    </submittedName>
</protein>
<organism evidence="1 2">
    <name type="scientific">Oceanotoga teriensis</name>
    <dbReference type="NCBI Taxonomy" id="515440"/>
    <lineage>
        <taxon>Bacteria</taxon>
        <taxon>Thermotogati</taxon>
        <taxon>Thermotogota</taxon>
        <taxon>Thermotogae</taxon>
        <taxon>Petrotogales</taxon>
        <taxon>Petrotogaceae</taxon>
        <taxon>Oceanotoga</taxon>
    </lineage>
</organism>
<comment type="caution">
    <text evidence="1">The sequence shown here is derived from an EMBL/GenBank/DDBJ whole genome shotgun (WGS) entry which is preliminary data.</text>
</comment>
<accession>A0AA45C573</accession>
<reference evidence="1 2" key="1">
    <citation type="submission" date="2018-05" db="EMBL/GenBank/DDBJ databases">
        <title>Genomic Encyclopedia of Type Strains, Phase IV (KMG-IV): sequencing the most valuable type-strain genomes for metagenomic binning, comparative biology and taxonomic classification.</title>
        <authorList>
            <person name="Goeker M."/>
        </authorList>
    </citation>
    <scope>NUCLEOTIDE SEQUENCE [LARGE SCALE GENOMIC DNA]</scope>
    <source>
        <strain evidence="1 2">DSM 24906</strain>
    </source>
</reference>
<dbReference type="Proteomes" id="UP000245921">
    <property type="component" value="Unassembled WGS sequence"/>
</dbReference>
<evidence type="ECO:0000313" key="1">
    <source>
        <dbReference type="EMBL" id="PWJ88099.1"/>
    </source>
</evidence>
<evidence type="ECO:0000313" key="2">
    <source>
        <dbReference type="Proteomes" id="UP000245921"/>
    </source>
</evidence>
<dbReference type="EMBL" id="QGGI01000020">
    <property type="protein sequence ID" value="PWJ88099.1"/>
    <property type="molecule type" value="Genomic_DNA"/>
</dbReference>
<dbReference type="Gene3D" id="3.40.50.2000">
    <property type="entry name" value="Glycogen Phosphorylase B"/>
    <property type="match status" value="1"/>
</dbReference>
<gene>
    <name evidence="1" type="ORF">C7380_12037</name>
</gene>
<dbReference type="Gene3D" id="3.40.50.11010">
    <property type="match status" value="1"/>
</dbReference>
<sequence length="363" mass="43787">MKRILIISSIKYTESNRGIDIITKSLIEMNYEVTHLTFPSNKKFYIKNNNFIEIGSNPKLISYYEKIMKNLPKKVTQLFINETIKPLLNFNFNKYDYVILESGKPIFLIDIIPKNIPIIYRQSDSVKFIISKNSLFHLYEKKLIKRSKKVITVNKYFYNNLKIIYGEKICLIKNGFDLNEEKQISLKNPYEEEKNIKALYFGLFPLSFEDVYHVLKKFKNITFYFIGPKLFTKKEQRKLFKNENFKYLGYMKNENIQSYIKYSDFIFIPYKDSYKLNYFGLTSKYLLGMYYEKPIISKKIGLIDDFKNIEVMFYKDFLTLDKFIEKMKKNCKIIYNVNFNIFNKNNKILEYKNFFENLFNCER</sequence>
<proteinExistence type="predicted"/>
<dbReference type="SUPFAM" id="SSF53756">
    <property type="entry name" value="UDP-Glycosyltransferase/glycogen phosphorylase"/>
    <property type="match status" value="1"/>
</dbReference>